<dbReference type="InterPro" id="IPR009288">
    <property type="entry name" value="AIG2-like_dom"/>
</dbReference>
<accession>A0ABU1VJZ4</accession>
<organism evidence="2 3">
    <name type="scientific">Agrilutibacter niabensis</name>
    <dbReference type="NCBI Taxonomy" id="380628"/>
    <lineage>
        <taxon>Bacteria</taxon>
        <taxon>Pseudomonadati</taxon>
        <taxon>Pseudomonadota</taxon>
        <taxon>Gammaproteobacteria</taxon>
        <taxon>Lysobacterales</taxon>
        <taxon>Lysobacteraceae</taxon>
        <taxon>Agrilutibacter</taxon>
    </lineage>
</organism>
<evidence type="ECO:0000259" key="1">
    <source>
        <dbReference type="Pfam" id="PF06094"/>
    </source>
</evidence>
<dbReference type="RefSeq" id="WP_310050984.1">
    <property type="nucleotide sequence ID" value="NZ_JAVDVW010000001.1"/>
</dbReference>
<dbReference type="SUPFAM" id="SSF110857">
    <property type="entry name" value="Gamma-glutamyl cyclotransferase-like"/>
    <property type="match status" value="1"/>
</dbReference>
<dbReference type="InterPro" id="IPR013024">
    <property type="entry name" value="GGCT-like"/>
</dbReference>
<proteinExistence type="predicted"/>
<gene>
    <name evidence="2" type="ORF">J2X04_000149</name>
</gene>
<dbReference type="Pfam" id="PF06094">
    <property type="entry name" value="GGACT"/>
    <property type="match status" value="1"/>
</dbReference>
<protein>
    <recommendedName>
        <fullName evidence="1">Gamma-glutamylcyclotransferase AIG2-like domain-containing protein</fullName>
    </recommendedName>
</protein>
<dbReference type="Proteomes" id="UP001267878">
    <property type="component" value="Unassembled WGS sequence"/>
</dbReference>
<dbReference type="InterPro" id="IPR036568">
    <property type="entry name" value="GGCT-like_sf"/>
</dbReference>
<sequence length="143" mass="16082">MTSTVLTFFYGGLINQRMLDRLGVNPTHREKAVLSGYGLTISPYVNLKREQLGTVFGQIMSVSHDELTKIYQQLKVKYLPQAVSVADSNGQQVAALCYIAPHMDRGIAEYDHVWMLLEAAQQNGFPGWYLELIQSFMPPQGTK</sequence>
<comment type="caution">
    <text evidence="2">The sequence shown here is derived from an EMBL/GenBank/DDBJ whole genome shotgun (WGS) entry which is preliminary data.</text>
</comment>
<dbReference type="EMBL" id="JAVDVW010000001">
    <property type="protein sequence ID" value="MDR7097802.1"/>
    <property type="molecule type" value="Genomic_DNA"/>
</dbReference>
<evidence type="ECO:0000313" key="3">
    <source>
        <dbReference type="Proteomes" id="UP001267878"/>
    </source>
</evidence>
<name>A0ABU1VJZ4_9GAMM</name>
<reference evidence="2 3" key="1">
    <citation type="submission" date="2023-07" db="EMBL/GenBank/DDBJ databases">
        <title>Sorghum-associated microbial communities from plants grown in Nebraska, USA.</title>
        <authorList>
            <person name="Schachtman D."/>
        </authorList>
    </citation>
    <scope>NUCLEOTIDE SEQUENCE [LARGE SCALE GENOMIC DNA]</scope>
    <source>
        <strain evidence="2 3">BE187</strain>
    </source>
</reference>
<feature type="domain" description="Gamma-glutamylcyclotransferase AIG2-like" evidence="1">
    <location>
        <begin position="8"/>
        <end position="102"/>
    </location>
</feature>
<evidence type="ECO:0000313" key="2">
    <source>
        <dbReference type="EMBL" id="MDR7097802.1"/>
    </source>
</evidence>
<dbReference type="CDD" id="cd06661">
    <property type="entry name" value="GGCT_like"/>
    <property type="match status" value="1"/>
</dbReference>
<keyword evidence="3" id="KW-1185">Reference proteome</keyword>
<dbReference type="Gene3D" id="3.10.490.10">
    <property type="entry name" value="Gamma-glutamyl cyclotransferase-like"/>
    <property type="match status" value="1"/>
</dbReference>